<dbReference type="EMBL" id="LAZR01005411">
    <property type="protein sequence ID" value="KKN00131.1"/>
    <property type="molecule type" value="Genomic_DNA"/>
</dbReference>
<gene>
    <name evidence="1" type="ORF">LCGC14_1140900</name>
</gene>
<name>A0A0F9PGG6_9ZZZZ</name>
<comment type="caution">
    <text evidence="1">The sequence shown here is derived from an EMBL/GenBank/DDBJ whole genome shotgun (WGS) entry which is preliminary data.</text>
</comment>
<reference evidence="1" key="1">
    <citation type="journal article" date="2015" name="Nature">
        <title>Complex archaea that bridge the gap between prokaryotes and eukaryotes.</title>
        <authorList>
            <person name="Spang A."/>
            <person name="Saw J.H."/>
            <person name="Jorgensen S.L."/>
            <person name="Zaremba-Niedzwiedzka K."/>
            <person name="Martijn J."/>
            <person name="Lind A.E."/>
            <person name="van Eijk R."/>
            <person name="Schleper C."/>
            <person name="Guy L."/>
            <person name="Ettema T.J."/>
        </authorList>
    </citation>
    <scope>NUCLEOTIDE SEQUENCE</scope>
</reference>
<evidence type="ECO:0000313" key="1">
    <source>
        <dbReference type="EMBL" id="KKN00131.1"/>
    </source>
</evidence>
<sequence>MKNHGQRIDKCLESGRERFSEREISFLKCLRESAYLTDAHMSWVGELYNELMREPHTEWGADTIEATFEGRVEIVCESCGKCISSQRVLSRRDIDEMEEMRPDDPRSDLRRWALAIFAGIGHQLRKGRWSRENDSYFCGECKMKRLEATLREGAL</sequence>
<organism evidence="1">
    <name type="scientific">marine sediment metagenome</name>
    <dbReference type="NCBI Taxonomy" id="412755"/>
    <lineage>
        <taxon>unclassified sequences</taxon>
        <taxon>metagenomes</taxon>
        <taxon>ecological metagenomes</taxon>
    </lineage>
</organism>
<proteinExistence type="predicted"/>
<protein>
    <submittedName>
        <fullName evidence="1">Uncharacterized protein</fullName>
    </submittedName>
</protein>
<dbReference type="AlphaFoldDB" id="A0A0F9PGG6"/>
<accession>A0A0F9PGG6</accession>